<dbReference type="Proteomes" id="UP001187192">
    <property type="component" value="Unassembled WGS sequence"/>
</dbReference>
<evidence type="ECO:0000259" key="3">
    <source>
        <dbReference type="Pfam" id="PF05183"/>
    </source>
</evidence>
<keyword evidence="1" id="KW-0808">Transferase</keyword>
<keyword evidence="1" id="KW-0943">RNA-mediated gene silencing</keyword>
<evidence type="ECO:0000313" key="5">
    <source>
        <dbReference type="Proteomes" id="UP001187192"/>
    </source>
</evidence>
<reference evidence="4" key="1">
    <citation type="submission" date="2023-07" db="EMBL/GenBank/DDBJ databases">
        <title>draft genome sequence of fig (Ficus carica).</title>
        <authorList>
            <person name="Takahashi T."/>
            <person name="Nishimura K."/>
        </authorList>
    </citation>
    <scope>NUCLEOTIDE SEQUENCE</scope>
</reference>
<dbReference type="EMBL" id="BTGU01009552">
    <property type="protein sequence ID" value="GMN25601.1"/>
    <property type="molecule type" value="Genomic_DNA"/>
</dbReference>
<accession>A0AA88CQ75</accession>
<dbReference type="AlphaFoldDB" id="A0AA88CQ75"/>
<feature type="region of interest" description="Disordered" evidence="2">
    <location>
        <begin position="1"/>
        <end position="39"/>
    </location>
</feature>
<dbReference type="InterPro" id="IPR007855">
    <property type="entry name" value="RDRP"/>
</dbReference>
<proteinExistence type="inferred from homology"/>
<dbReference type="GO" id="GO:0031380">
    <property type="term" value="C:nuclear RNA-directed RNA polymerase complex"/>
    <property type="evidence" value="ECO:0007669"/>
    <property type="project" value="TreeGrafter"/>
</dbReference>
<comment type="similarity">
    <text evidence="1">Belongs to the RdRP family.</text>
</comment>
<dbReference type="PANTHER" id="PTHR23079">
    <property type="entry name" value="RNA-DEPENDENT RNA POLYMERASE"/>
    <property type="match status" value="1"/>
</dbReference>
<evidence type="ECO:0000313" key="4">
    <source>
        <dbReference type="EMBL" id="GMN25601.1"/>
    </source>
</evidence>
<comment type="function">
    <text evidence="1">Probably involved in the RNA silencing pathway and required for the generation of small interfering RNAs (siRNAs).</text>
</comment>
<organism evidence="4 5">
    <name type="scientific">Ficus carica</name>
    <name type="common">Common fig</name>
    <dbReference type="NCBI Taxonomy" id="3494"/>
    <lineage>
        <taxon>Eukaryota</taxon>
        <taxon>Viridiplantae</taxon>
        <taxon>Streptophyta</taxon>
        <taxon>Embryophyta</taxon>
        <taxon>Tracheophyta</taxon>
        <taxon>Spermatophyta</taxon>
        <taxon>Magnoliopsida</taxon>
        <taxon>eudicotyledons</taxon>
        <taxon>Gunneridae</taxon>
        <taxon>Pentapetalae</taxon>
        <taxon>rosids</taxon>
        <taxon>fabids</taxon>
        <taxon>Rosales</taxon>
        <taxon>Moraceae</taxon>
        <taxon>Ficeae</taxon>
        <taxon>Ficus</taxon>
    </lineage>
</organism>
<keyword evidence="5" id="KW-1185">Reference proteome</keyword>
<dbReference type="GO" id="GO:0003723">
    <property type="term" value="F:RNA binding"/>
    <property type="evidence" value="ECO:0007669"/>
    <property type="project" value="UniProtKB-KW"/>
</dbReference>
<evidence type="ECO:0000256" key="1">
    <source>
        <dbReference type="RuleBase" id="RU363098"/>
    </source>
</evidence>
<dbReference type="GO" id="GO:0003968">
    <property type="term" value="F:RNA-directed RNA polymerase activity"/>
    <property type="evidence" value="ECO:0007669"/>
    <property type="project" value="UniProtKB-KW"/>
</dbReference>
<evidence type="ECO:0000256" key="2">
    <source>
        <dbReference type="SAM" id="MobiDB-lite"/>
    </source>
</evidence>
<dbReference type="PANTHER" id="PTHR23079:SF55">
    <property type="entry name" value="RNA-DIRECTED RNA POLYMERASE"/>
    <property type="match status" value="1"/>
</dbReference>
<feature type="domain" description="RDRP core" evidence="3">
    <location>
        <begin position="68"/>
        <end position="251"/>
    </location>
</feature>
<comment type="caution">
    <text evidence="4">The sequence shown here is derived from an EMBL/GenBank/DDBJ whole genome shotgun (WGS) entry which is preliminary data.</text>
</comment>
<sequence length="275" mass="30741">MATNDLDRNHLRRQSPSPPSPSSSSRCSSLFPPPSKIPRLTPQALATEALGELEFRKQFLILNYFAGYCKGPFLVKTRTHLHNVLDDDNILMVKFADTHDPHNAGYGKIAKKGIPVGLRLYRFFVFKDGGKEEKKKSPTSSSVKCYFVRTLSKASIDQNASYILSNKTICEARQLFMHAHTVPNVSNYMARFSLILSKTHKLEINLSSVNVEIIEDDESGNPVYRDGKPLVHTDGTGFISEDLASLCPKNLFKGQCINNENIESSSRDTNSNPNF</sequence>
<gene>
    <name evidence="4" type="ORF">TIFTF001_051452</name>
</gene>
<dbReference type="InterPro" id="IPR057596">
    <property type="entry name" value="RDRP_core"/>
</dbReference>
<name>A0AA88CQ75_FICCA</name>
<dbReference type="GO" id="GO:0030422">
    <property type="term" value="P:siRNA processing"/>
    <property type="evidence" value="ECO:0007669"/>
    <property type="project" value="TreeGrafter"/>
</dbReference>
<dbReference type="Pfam" id="PF05183">
    <property type="entry name" value="RdRP"/>
    <property type="match status" value="1"/>
</dbReference>
<keyword evidence="1" id="KW-0694">RNA-binding</keyword>
<comment type="catalytic activity">
    <reaction evidence="1">
        <text>RNA(n) + a ribonucleoside 5'-triphosphate = RNA(n+1) + diphosphate</text>
        <dbReference type="Rhea" id="RHEA:21248"/>
        <dbReference type="Rhea" id="RHEA-COMP:14527"/>
        <dbReference type="Rhea" id="RHEA-COMP:17342"/>
        <dbReference type="ChEBI" id="CHEBI:33019"/>
        <dbReference type="ChEBI" id="CHEBI:61557"/>
        <dbReference type="ChEBI" id="CHEBI:140395"/>
        <dbReference type="EC" id="2.7.7.48"/>
    </reaction>
</comment>
<protein>
    <recommendedName>
        <fullName evidence="1">RNA-dependent RNA polymerase</fullName>
        <ecNumber evidence="1">2.7.7.48</ecNumber>
    </recommendedName>
</protein>
<dbReference type="EC" id="2.7.7.48" evidence="1"/>
<keyword evidence="1" id="KW-0696">RNA-directed RNA polymerase</keyword>
<keyword evidence="1" id="KW-0548">Nucleotidyltransferase</keyword>